<dbReference type="AlphaFoldDB" id="T1IJK8"/>
<organism evidence="1 2">
    <name type="scientific">Strigamia maritima</name>
    <name type="common">European centipede</name>
    <name type="synonym">Geophilus maritimus</name>
    <dbReference type="NCBI Taxonomy" id="126957"/>
    <lineage>
        <taxon>Eukaryota</taxon>
        <taxon>Metazoa</taxon>
        <taxon>Ecdysozoa</taxon>
        <taxon>Arthropoda</taxon>
        <taxon>Myriapoda</taxon>
        <taxon>Chilopoda</taxon>
        <taxon>Pleurostigmophora</taxon>
        <taxon>Geophilomorpha</taxon>
        <taxon>Linotaeniidae</taxon>
        <taxon>Strigamia</taxon>
    </lineage>
</organism>
<dbReference type="HOGENOM" id="CLU_2944606_0_0_1"/>
<evidence type="ECO:0000313" key="1">
    <source>
        <dbReference type="EnsemblMetazoa" id="SMAR001078-PA"/>
    </source>
</evidence>
<keyword evidence="2" id="KW-1185">Reference proteome</keyword>
<dbReference type="EnsemblMetazoa" id="SMAR001078-RA">
    <property type="protein sequence ID" value="SMAR001078-PA"/>
    <property type="gene ID" value="SMAR001078"/>
</dbReference>
<protein>
    <submittedName>
        <fullName evidence="1">Uncharacterized protein</fullName>
    </submittedName>
</protein>
<dbReference type="Proteomes" id="UP000014500">
    <property type="component" value="Unassembled WGS sequence"/>
</dbReference>
<evidence type="ECO:0000313" key="2">
    <source>
        <dbReference type="Proteomes" id="UP000014500"/>
    </source>
</evidence>
<reference evidence="2" key="1">
    <citation type="submission" date="2011-05" db="EMBL/GenBank/DDBJ databases">
        <authorList>
            <person name="Richards S.R."/>
            <person name="Qu J."/>
            <person name="Jiang H."/>
            <person name="Jhangiani S.N."/>
            <person name="Agravi P."/>
            <person name="Goodspeed R."/>
            <person name="Gross S."/>
            <person name="Mandapat C."/>
            <person name="Jackson L."/>
            <person name="Mathew T."/>
            <person name="Pu L."/>
            <person name="Thornton R."/>
            <person name="Saada N."/>
            <person name="Wilczek-Boney K.B."/>
            <person name="Lee S."/>
            <person name="Kovar C."/>
            <person name="Wu Y."/>
            <person name="Scherer S.E."/>
            <person name="Worley K.C."/>
            <person name="Muzny D.M."/>
            <person name="Gibbs R."/>
        </authorList>
    </citation>
    <scope>NUCLEOTIDE SEQUENCE</scope>
    <source>
        <strain evidence="2">Brora</strain>
    </source>
</reference>
<dbReference type="EMBL" id="JH430313">
    <property type="status" value="NOT_ANNOTATED_CDS"/>
    <property type="molecule type" value="Genomic_DNA"/>
</dbReference>
<accession>T1IJK8</accession>
<reference evidence="1" key="2">
    <citation type="submission" date="2015-02" db="UniProtKB">
        <authorList>
            <consortium name="EnsemblMetazoa"/>
        </authorList>
    </citation>
    <scope>IDENTIFICATION</scope>
</reference>
<name>T1IJK8_STRMM</name>
<proteinExistence type="predicted"/>
<sequence length="60" mass="7276">MNKSSHKQPRWDIDSSMQFPIQEISVKMSKNEQNSRNTRLANVEEKFEKNKHYILKEIQR</sequence>